<dbReference type="GO" id="GO:0009408">
    <property type="term" value="P:response to heat"/>
    <property type="evidence" value="ECO:0007669"/>
    <property type="project" value="TreeGrafter"/>
</dbReference>
<dbReference type="Gene3D" id="2.60.40.790">
    <property type="match status" value="1"/>
</dbReference>
<dbReference type="InterPro" id="IPR002068">
    <property type="entry name" value="A-crystallin/Hsp20_dom"/>
</dbReference>
<dbReference type="GO" id="GO:0005737">
    <property type="term" value="C:cytoplasm"/>
    <property type="evidence" value="ECO:0007669"/>
    <property type="project" value="TreeGrafter"/>
</dbReference>
<gene>
    <name evidence="4" type="ORF">CTOB1V02_LOCUS9264</name>
</gene>
<dbReference type="GO" id="GO:0005634">
    <property type="term" value="C:nucleus"/>
    <property type="evidence" value="ECO:0007669"/>
    <property type="project" value="TreeGrafter"/>
</dbReference>
<dbReference type="SUPFAM" id="SSF49764">
    <property type="entry name" value="HSP20-like chaperones"/>
    <property type="match status" value="1"/>
</dbReference>
<dbReference type="GO" id="GO:0051082">
    <property type="term" value="F:unfolded protein binding"/>
    <property type="evidence" value="ECO:0007669"/>
    <property type="project" value="TreeGrafter"/>
</dbReference>
<proteinExistence type="inferred from homology"/>
<dbReference type="PANTHER" id="PTHR45640">
    <property type="entry name" value="HEAT SHOCK PROTEIN HSP-12.2-RELATED"/>
    <property type="match status" value="1"/>
</dbReference>
<dbReference type="OrthoDB" id="10058145at2759"/>
<dbReference type="PROSITE" id="PS01031">
    <property type="entry name" value="SHSP"/>
    <property type="match status" value="1"/>
</dbReference>
<protein>
    <submittedName>
        <fullName evidence="4">Uncharacterized protein</fullName>
    </submittedName>
</protein>
<feature type="compositionally biased region" description="Basic and acidic residues" evidence="3">
    <location>
        <begin position="27"/>
        <end position="45"/>
    </location>
</feature>
<evidence type="ECO:0000313" key="4">
    <source>
        <dbReference type="EMBL" id="CAD7231417.1"/>
    </source>
</evidence>
<name>A0A7R8WLW9_9CRUS</name>
<reference evidence="4" key="1">
    <citation type="submission" date="2020-11" db="EMBL/GenBank/DDBJ databases">
        <authorList>
            <person name="Tran Van P."/>
        </authorList>
    </citation>
    <scope>NUCLEOTIDE SEQUENCE</scope>
</reference>
<dbReference type="CDD" id="cd06526">
    <property type="entry name" value="metazoan_ACD"/>
    <property type="match status" value="1"/>
</dbReference>
<evidence type="ECO:0000256" key="2">
    <source>
        <dbReference type="RuleBase" id="RU003616"/>
    </source>
</evidence>
<dbReference type="GO" id="GO:0042026">
    <property type="term" value="P:protein refolding"/>
    <property type="evidence" value="ECO:0007669"/>
    <property type="project" value="TreeGrafter"/>
</dbReference>
<feature type="compositionally biased region" description="Basic and acidic residues" evidence="3">
    <location>
        <begin position="1"/>
        <end position="10"/>
    </location>
</feature>
<dbReference type="PRINTS" id="PR00299">
    <property type="entry name" value="ACRYSTALLIN"/>
</dbReference>
<dbReference type="PANTHER" id="PTHR45640:SF26">
    <property type="entry name" value="RE23625P"/>
    <property type="match status" value="1"/>
</dbReference>
<comment type="similarity">
    <text evidence="1 2">Belongs to the small heat shock protein (HSP20) family.</text>
</comment>
<evidence type="ECO:0000256" key="3">
    <source>
        <dbReference type="SAM" id="MobiDB-lite"/>
    </source>
</evidence>
<feature type="region of interest" description="Disordered" evidence="3">
    <location>
        <begin position="1"/>
        <end position="53"/>
    </location>
</feature>
<organism evidence="4">
    <name type="scientific">Cyprideis torosa</name>
    <dbReference type="NCBI Taxonomy" id="163714"/>
    <lineage>
        <taxon>Eukaryota</taxon>
        <taxon>Metazoa</taxon>
        <taxon>Ecdysozoa</taxon>
        <taxon>Arthropoda</taxon>
        <taxon>Crustacea</taxon>
        <taxon>Oligostraca</taxon>
        <taxon>Ostracoda</taxon>
        <taxon>Podocopa</taxon>
        <taxon>Podocopida</taxon>
        <taxon>Cytherocopina</taxon>
        <taxon>Cytheroidea</taxon>
        <taxon>Cytherideidae</taxon>
        <taxon>Cyprideis</taxon>
    </lineage>
</organism>
<sequence length="276" mass="31411">MANAPEEKETAGLSSKFPEYAGTFPLQRERSGESGVETHIKKDQPNRTSPSPQSIFSFHVLKTKQSEVSTGVLFHKRVHDHKVLDWKTSILNDNLHSIHSITNILLQFDKMALIPFLFDDWEPAPRYNRWPMSTSFGGGLFQSLDRDLQGMLAQTNRLQRALEHRMAAGAAPEKVDNKSDKFQVAVDVSGFRPEELKVRVQDRMVTIEGKHEERQDEHGYISRQFSRRYVVPEGIKMDNVTSRISNEGVLTVTAPKISAIEPPKDMEVEIQREVSK</sequence>
<evidence type="ECO:0000256" key="1">
    <source>
        <dbReference type="PROSITE-ProRule" id="PRU00285"/>
    </source>
</evidence>
<accession>A0A7R8WLW9</accession>
<dbReference type="Pfam" id="PF00011">
    <property type="entry name" value="HSP20"/>
    <property type="match status" value="1"/>
</dbReference>
<dbReference type="EMBL" id="OB663490">
    <property type="protein sequence ID" value="CAD7231417.1"/>
    <property type="molecule type" value="Genomic_DNA"/>
</dbReference>
<dbReference type="InterPro" id="IPR008978">
    <property type="entry name" value="HSP20-like_chaperone"/>
</dbReference>
<dbReference type="AlphaFoldDB" id="A0A7R8WLW9"/>
<dbReference type="InterPro" id="IPR001436">
    <property type="entry name" value="Alpha-crystallin/sHSP_animal"/>
</dbReference>